<evidence type="ECO:0000313" key="2">
    <source>
        <dbReference type="Proteomes" id="UP001432322"/>
    </source>
</evidence>
<dbReference type="Proteomes" id="UP001432322">
    <property type="component" value="Unassembled WGS sequence"/>
</dbReference>
<keyword evidence="2" id="KW-1185">Reference proteome</keyword>
<dbReference type="GO" id="GO:0017071">
    <property type="term" value="C:intracellular cyclic nucleotide activated cation channel complex"/>
    <property type="evidence" value="ECO:0007669"/>
    <property type="project" value="TreeGrafter"/>
</dbReference>
<protein>
    <submittedName>
        <fullName evidence="1">Uncharacterized protein</fullName>
    </submittedName>
</protein>
<dbReference type="PANTHER" id="PTHR45638:SF5">
    <property type="entry name" value="CYCLIC NUCLEOTIDE-BINDING DOMAIN-CONTAINING PROTEIN"/>
    <property type="match status" value="1"/>
</dbReference>
<dbReference type="GO" id="GO:0005222">
    <property type="term" value="F:intracellularly cAMP-activated cation channel activity"/>
    <property type="evidence" value="ECO:0007669"/>
    <property type="project" value="TreeGrafter"/>
</dbReference>
<dbReference type="GO" id="GO:0005886">
    <property type="term" value="C:plasma membrane"/>
    <property type="evidence" value="ECO:0007669"/>
    <property type="project" value="TreeGrafter"/>
</dbReference>
<dbReference type="GO" id="GO:0005223">
    <property type="term" value="F:intracellularly cGMP-activated cation channel activity"/>
    <property type="evidence" value="ECO:0007669"/>
    <property type="project" value="TreeGrafter"/>
</dbReference>
<sequence>ETIHNGVKVTELMELLQLRVKSPEFFIDLFALFPTDIVLLYKTDLSLARFNRLLKCYRLIQFGTLTEMRATFPNLFRLLKLIFMCFIIFH</sequence>
<name>A0AAV5WU98_9BILA</name>
<dbReference type="GO" id="GO:0044877">
    <property type="term" value="F:protein-containing complex binding"/>
    <property type="evidence" value="ECO:0007669"/>
    <property type="project" value="TreeGrafter"/>
</dbReference>
<dbReference type="AlphaFoldDB" id="A0AAV5WU98"/>
<dbReference type="PANTHER" id="PTHR45638">
    <property type="entry name" value="CYCLIC NUCLEOTIDE-GATED CATION CHANNEL SUBUNIT A"/>
    <property type="match status" value="1"/>
</dbReference>
<proteinExistence type="predicted"/>
<dbReference type="InterPro" id="IPR050866">
    <property type="entry name" value="CNG_cation_channel"/>
</dbReference>
<gene>
    <name evidence="1" type="ORF">PFISCL1PPCAC_25490</name>
</gene>
<accession>A0AAV5WU98</accession>
<dbReference type="EMBL" id="BTSY01000006">
    <property type="protein sequence ID" value="GMT34193.1"/>
    <property type="molecule type" value="Genomic_DNA"/>
</dbReference>
<feature type="non-terminal residue" evidence="1">
    <location>
        <position position="1"/>
    </location>
</feature>
<comment type="caution">
    <text evidence="1">The sequence shown here is derived from an EMBL/GenBank/DDBJ whole genome shotgun (WGS) entry which is preliminary data.</text>
</comment>
<dbReference type="GO" id="GO:0030553">
    <property type="term" value="F:cGMP binding"/>
    <property type="evidence" value="ECO:0007669"/>
    <property type="project" value="TreeGrafter"/>
</dbReference>
<reference evidence="1" key="1">
    <citation type="submission" date="2023-10" db="EMBL/GenBank/DDBJ databases">
        <title>Genome assembly of Pristionchus species.</title>
        <authorList>
            <person name="Yoshida K."/>
            <person name="Sommer R.J."/>
        </authorList>
    </citation>
    <scope>NUCLEOTIDE SEQUENCE</scope>
    <source>
        <strain evidence="1">RS5133</strain>
    </source>
</reference>
<evidence type="ECO:0000313" key="1">
    <source>
        <dbReference type="EMBL" id="GMT34193.1"/>
    </source>
</evidence>
<feature type="non-terminal residue" evidence="1">
    <location>
        <position position="90"/>
    </location>
</feature>
<organism evidence="1 2">
    <name type="scientific">Pristionchus fissidentatus</name>
    <dbReference type="NCBI Taxonomy" id="1538716"/>
    <lineage>
        <taxon>Eukaryota</taxon>
        <taxon>Metazoa</taxon>
        <taxon>Ecdysozoa</taxon>
        <taxon>Nematoda</taxon>
        <taxon>Chromadorea</taxon>
        <taxon>Rhabditida</taxon>
        <taxon>Rhabditina</taxon>
        <taxon>Diplogasteromorpha</taxon>
        <taxon>Diplogasteroidea</taxon>
        <taxon>Neodiplogasteridae</taxon>
        <taxon>Pristionchus</taxon>
    </lineage>
</organism>